<organism evidence="2 3">
    <name type="scientific">Stylonychia lemnae</name>
    <name type="common">Ciliate</name>
    <dbReference type="NCBI Taxonomy" id="5949"/>
    <lineage>
        <taxon>Eukaryota</taxon>
        <taxon>Sar</taxon>
        <taxon>Alveolata</taxon>
        <taxon>Ciliophora</taxon>
        <taxon>Intramacronucleata</taxon>
        <taxon>Spirotrichea</taxon>
        <taxon>Stichotrichia</taxon>
        <taxon>Sporadotrichida</taxon>
        <taxon>Oxytrichidae</taxon>
        <taxon>Stylonychinae</taxon>
        <taxon>Stylonychia</taxon>
    </lineage>
</organism>
<evidence type="ECO:0000313" key="3">
    <source>
        <dbReference type="Proteomes" id="UP000039865"/>
    </source>
</evidence>
<evidence type="ECO:0000256" key="1">
    <source>
        <dbReference type="SAM" id="SignalP"/>
    </source>
</evidence>
<reference evidence="2 3" key="1">
    <citation type="submission" date="2014-06" db="EMBL/GenBank/DDBJ databases">
        <authorList>
            <person name="Swart Estienne"/>
        </authorList>
    </citation>
    <scope>NUCLEOTIDE SEQUENCE [LARGE SCALE GENOMIC DNA]</scope>
    <source>
        <strain evidence="2 3">130c</strain>
    </source>
</reference>
<accession>A0A077ZW14</accession>
<dbReference type="Proteomes" id="UP000039865">
    <property type="component" value="Unassembled WGS sequence"/>
</dbReference>
<feature type="signal peptide" evidence="1">
    <location>
        <begin position="1"/>
        <end position="17"/>
    </location>
</feature>
<sequence>MLGIVMFSFILGGGCWNSSVTLLDSRDKDNQSQFLKVLVFSLAKRFGKAIATFLVQYYKHIAEKPPQRQQQQCRWPFLLQNLVSCVQKRPKQQNMCVNDYLQLAADVQEHFVYAIITNHKEQFMMQSLCEWKVLINKYQLKSVVEDFESVQSFIEEINDKYGEITQDFLKADLTLDEECILGMEVHTSEKKSNKRQLALAQYCVCKLFQVSRQLQVVPFGQGKSRIPATSAAIAPISGAQSALLGYDETWIQYHADSNFTPAKGELVILDEADEFMLNMIEEFIKLLNQYACLGFIATLDNCDANGAVAKMDENVQAASIEEKAAYIKKFQVSDSVLVNYIVDHAQEFKKICSDYILATEDINSALFENFDQLLFQIRIFEGEFGMSSFDYRCKQAKMTLVNVNYSLTSEAIVKFTDLDLIDNNKELQYTAKLFLAHDEAVKDQIMVKALQVEAMSKGFSLSSVDIKICSVLEIRKPNQQFTMLPPSTSSS</sequence>
<feature type="chain" id="PRO_5001729084" evidence="1">
    <location>
        <begin position="18"/>
        <end position="491"/>
    </location>
</feature>
<dbReference type="AlphaFoldDB" id="A0A077ZW14"/>
<protein>
    <submittedName>
        <fullName evidence="2">Uncharacterized protein</fullName>
    </submittedName>
</protein>
<name>A0A077ZW14_STYLE</name>
<evidence type="ECO:0000313" key="2">
    <source>
        <dbReference type="EMBL" id="CDW74140.1"/>
    </source>
</evidence>
<dbReference type="InParanoid" id="A0A077ZW14"/>
<proteinExistence type="predicted"/>
<keyword evidence="1" id="KW-0732">Signal</keyword>
<keyword evidence="3" id="KW-1185">Reference proteome</keyword>
<gene>
    <name evidence="2" type="primary">Contig13242.g14128</name>
    <name evidence="2" type="ORF">STYLEM_3134</name>
</gene>
<dbReference type="EMBL" id="CCKQ01003031">
    <property type="protein sequence ID" value="CDW74140.1"/>
    <property type="molecule type" value="Genomic_DNA"/>
</dbReference>